<dbReference type="Pfam" id="PF13560">
    <property type="entry name" value="HTH_31"/>
    <property type="match status" value="1"/>
</dbReference>
<reference evidence="3" key="1">
    <citation type="submission" date="2016-06" db="EMBL/GenBank/DDBJ databases">
        <authorList>
            <person name="Varghese N."/>
            <person name="Submissions Spin"/>
        </authorList>
    </citation>
    <scope>NUCLEOTIDE SEQUENCE [LARGE SCALE GENOMIC DNA]</scope>
    <source>
        <strain evidence="3">DSM 43168</strain>
    </source>
</reference>
<dbReference type="InterPro" id="IPR010982">
    <property type="entry name" value="Lambda_DNA-bd_dom_sf"/>
</dbReference>
<dbReference type="AlphaFoldDB" id="A0A1C4X0T1"/>
<keyword evidence="3" id="KW-1185">Reference proteome</keyword>
<evidence type="ECO:0000313" key="3">
    <source>
        <dbReference type="Proteomes" id="UP000183585"/>
    </source>
</evidence>
<accession>A0A1C4X0T1</accession>
<organism evidence="2 3">
    <name type="scientific">Micromonospora carbonacea</name>
    <dbReference type="NCBI Taxonomy" id="47853"/>
    <lineage>
        <taxon>Bacteria</taxon>
        <taxon>Bacillati</taxon>
        <taxon>Actinomycetota</taxon>
        <taxon>Actinomycetes</taxon>
        <taxon>Micromonosporales</taxon>
        <taxon>Micromonosporaceae</taxon>
        <taxon>Micromonospora</taxon>
    </lineage>
</organism>
<dbReference type="Proteomes" id="UP000183585">
    <property type="component" value="Unassembled WGS sequence"/>
</dbReference>
<dbReference type="PROSITE" id="PS50943">
    <property type="entry name" value="HTH_CROC1"/>
    <property type="match status" value="1"/>
</dbReference>
<dbReference type="EMBL" id="FMCT01000004">
    <property type="protein sequence ID" value="SCF02107.1"/>
    <property type="molecule type" value="Genomic_DNA"/>
</dbReference>
<evidence type="ECO:0000313" key="2">
    <source>
        <dbReference type="EMBL" id="SCF02107.1"/>
    </source>
</evidence>
<proteinExistence type="predicted"/>
<dbReference type="InterPro" id="IPR001387">
    <property type="entry name" value="Cro/C1-type_HTH"/>
</dbReference>
<dbReference type="RefSeq" id="WP_074474211.1">
    <property type="nucleotide sequence ID" value="NZ_FMCT01000004.1"/>
</dbReference>
<sequence>MNGLPIGRRVAYWRSQRKLSQQVFADRLGRSKSWVDKVERGVRTLDKVSTIREIADVLRIDPEVLIPRDDAAEAQPAADGVDAVRGALTRHPGLLRASAEPTDLAGYAARVDHAVSVYAYAGYPELLRRIPTLLVDGHRLAGGGGAAEQLVRVYRLTAQVLVKLGAADLAWLAADRCLAAAGDDPVLAAVAVVPLGQALRAAGRPQHAFELAVVAAHQVAPLEPDAGTAAERAACAGALVQAALAAAGAGDRRTVDEMLGDAAEVTAPGGPERAAVDAARVAAAVALGDGRRAVDLHEAIVGGLTWRLLSLEHRAAHLVDVAGAYVQAGDPAGAGGLLLQADRLAPAEVRMRPAGRTALGLALAGIHRPDRHLLALAQAARVGGGR</sequence>
<dbReference type="SUPFAM" id="SSF47413">
    <property type="entry name" value="lambda repressor-like DNA-binding domains"/>
    <property type="match status" value="1"/>
</dbReference>
<name>A0A1C4X0T1_9ACTN</name>
<dbReference type="GO" id="GO:0003677">
    <property type="term" value="F:DNA binding"/>
    <property type="evidence" value="ECO:0007669"/>
    <property type="project" value="InterPro"/>
</dbReference>
<dbReference type="SMART" id="SM00530">
    <property type="entry name" value="HTH_XRE"/>
    <property type="match status" value="1"/>
</dbReference>
<protein>
    <submittedName>
        <fullName evidence="2">Transcriptional regulator, contains XRE-family HTH domain</fullName>
    </submittedName>
</protein>
<evidence type="ECO:0000259" key="1">
    <source>
        <dbReference type="PROSITE" id="PS50943"/>
    </source>
</evidence>
<feature type="domain" description="HTH cro/C1-type" evidence="1">
    <location>
        <begin position="10"/>
        <end position="65"/>
    </location>
</feature>
<dbReference type="CDD" id="cd00093">
    <property type="entry name" value="HTH_XRE"/>
    <property type="match status" value="1"/>
</dbReference>
<dbReference type="Gene3D" id="1.10.260.40">
    <property type="entry name" value="lambda repressor-like DNA-binding domains"/>
    <property type="match status" value="1"/>
</dbReference>
<gene>
    <name evidence="2" type="ORF">GA0070563_104154</name>
</gene>